<dbReference type="InterPro" id="IPR036264">
    <property type="entry name" value="Bact_exopeptidase_dim_dom"/>
</dbReference>
<dbReference type="RefSeq" id="WP_345343101.1">
    <property type="nucleotide sequence ID" value="NZ_BAABFB010000029.1"/>
</dbReference>
<dbReference type="PIRSF" id="PIRSF005962">
    <property type="entry name" value="Pept_M20D_amidohydro"/>
    <property type="match status" value="1"/>
</dbReference>
<dbReference type="Pfam" id="PF07687">
    <property type="entry name" value="M20_dimer"/>
    <property type="match status" value="1"/>
</dbReference>
<dbReference type="InterPro" id="IPR017439">
    <property type="entry name" value="Amidohydrolase"/>
</dbReference>
<dbReference type="Pfam" id="PF01546">
    <property type="entry name" value="Peptidase_M20"/>
    <property type="match status" value="1"/>
</dbReference>
<reference evidence="3" key="1">
    <citation type="journal article" date="2019" name="Int. J. Syst. Evol. Microbiol.">
        <title>The Global Catalogue of Microorganisms (GCM) 10K type strain sequencing project: providing services to taxonomists for standard genome sequencing and annotation.</title>
        <authorList>
            <consortium name="The Broad Institute Genomics Platform"/>
            <consortium name="The Broad Institute Genome Sequencing Center for Infectious Disease"/>
            <person name="Wu L."/>
            <person name="Ma J."/>
        </authorList>
    </citation>
    <scope>NUCLEOTIDE SEQUENCE [LARGE SCALE GENOMIC DNA]</scope>
    <source>
        <strain evidence="3">JCM 32206</strain>
    </source>
</reference>
<dbReference type="CDD" id="cd03886">
    <property type="entry name" value="M20_Acy1"/>
    <property type="match status" value="1"/>
</dbReference>
<name>A0ABP8NZE9_9NOCA</name>
<sequence>MDLKDDAVQMRDELVALRRALHREPEIGLDLPRTQERVLEALQGLPLEISTGSSTTSVTAVLRGGQRDAAEPTTVLLRADMDALPVDERTGTDFASRNGAMHACGHDLHTTALVGAAHLLSRHRDHVAGDVVLMFQPGEEGFDGAGTMIAEGVLDAAGRRADYAYGMHVFANQLPAGMFASRPGPMLSASHRLDVTVRGAGGHGSAPHTAKDPVVAAAEMITSLQTMVTRSVDIFDPVVITIGVLRAGTRRNIIPDTATFEATVRLYSAASEELLNTTIRRVLEGVALAHGVEVDVDFRPQYPVTVNNADEVAFGERVIRDVIGEQWYRELDRPSSGSEDFSRVLDAVPGAFIGLGACMPGIDPAAAPMNHSPRAEFFDGVLPDAAAVYSALAVERLAHVTGARR</sequence>
<dbReference type="EMBL" id="BAABFB010000029">
    <property type="protein sequence ID" value="GAA4475891.1"/>
    <property type="molecule type" value="Genomic_DNA"/>
</dbReference>
<comment type="caution">
    <text evidence="2">The sequence shown here is derived from an EMBL/GenBank/DDBJ whole genome shotgun (WGS) entry which is preliminary data.</text>
</comment>
<evidence type="ECO:0000259" key="1">
    <source>
        <dbReference type="Pfam" id="PF07687"/>
    </source>
</evidence>
<dbReference type="Gene3D" id="3.40.630.10">
    <property type="entry name" value="Zn peptidases"/>
    <property type="match status" value="1"/>
</dbReference>
<protein>
    <submittedName>
        <fullName evidence="2">M20 family metallopeptidase</fullName>
    </submittedName>
</protein>
<dbReference type="NCBIfam" id="TIGR01891">
    <property type="entry name" value="amidohydrolases"/>
    <property type="match status" value="1"/>
</dbReference>
<evidence type="ECO:0000313" key="2">
    <source>
        <dbReference type="EMBL" id="GAA4475891.1"/>
    </source>
</evidence>
<dbReference type="SUPFAM" id="SSF55031">
    <property type="entry name" value="Bacterial exopeptidase dimerisation domain"/>
    <property type="match status" value="1"/>
</dbReference>
<keyword evidence="3" id="KW-1185">Reference proteome</keyword>
<feature type="domain" description="Peptidase M20 dimerisation" evidence="1">
    <location>
        <begin position="192"/>
        <end position="285"/>
    </location>
</feature>
<gene>
    <name evidence="2" type="ORF">GCM10023094_14360</name>
</gene>
<dbReference type="Proteomes" id="UP001501183">
    <property type="component" value="Unassembled WGS sequence"/>
</dbReference>
<accession>A0ABP8NZE9</accession>
<proteinExistence type="predicted"/>
<dbReference type="PANTHER" id="PTHR11014:SF63">
    <property type="entry name" value="METALLOPEPTIDASE, PUTATIVE (AFU_ORTHOLOGUE AFUA_6G09600)-RELATED"/>
    <property type="match status" value="1"/>
</dbReference>
<organism evidence="2 3">
    <name type="scientific">Rhodococcus olei</name>
    <dbReference type="NCBI Taxonomy" id="2161675"/>
    <lineage>
        <taxon>Bacteria</taxon>
        <taxon>Bacillati</taxon>
        <taxon>Actinomycetota</taxon>
        <taxon>Actinomycetes</taxon>
        <taxon>Mycobacteriales</taxon>
        <taxon>Nocardiaceae</taxon>
        <taxon>Rhodococcus</taxon>
    </lineage>
</organism>
<dbReference type="InterPro" id="IPR002933">
    <property type="entry name" value="Peptidase_M20"/>
</dbReference>
<dbReference type="SUPFAM" id="SSF53187">
    <property type="entry name" value="Zn-dependent exopeptidases"/>
    <property type="match status" value="1"/>
</dbReference>
<dbReference type="PANTHER" id="PTHR11014">
    <property type="entry name" value="PEPTIDASE M20 FAMILY MEMBER"/>
    <property type="match status" value="1"/>
</dbReference>
<dbReference type="InterPro" id="IPR011650">
    <property type="entry name" value="Peptidase_M20_dimer"/>
</dbReference>
<evidence type="ECO:0000313" key="3">
    <source>
        <dbReference type="Proteomes" id="UP001501183"/>
    </source>
</evidence>
<dbReference type="Gene3D" id="3.30.70.360">
    <property type="match status" value="1"/>
</dbReference>